<accession>A0A0A0B5C0</accession>
<evidence type="ECO:0000256" key="5">
    <source>
        <dbReference type="ARBA" id="ARBA00022692"/>
    </source>
</evidence>
<dbReference type="OrthoDB" id="9782305at2"/>
<dbReference type="Proteomes" id="UP000029833">
    <property type="component" value="Unassembled WGS sequence"/>
</dbReference>
<feature type="transmembrane region" description="Helical" evidence="9">
    <location>
        <begin position="279"/>
        <end position="310"/>
    </location>
</feature>
<dbReference type="NCBIfam" id="NF007867">
    <property type="entry name" value="PRK10577.1-3"/>
    <property type="match status" value="1"/>
</dbReference>
<dbReference type="EMBL" id="AXNT01000069">
    <property type="protein sequence ID" value="KGM02035.1"/>
    <property type="molecule type" value="Genomic_DNA"/>
</dbReference>
<dbReference type="GO" id="GO:0022857">
    <property type="term" value="F:transmembrane transporter activity"/>
    <property type="evidence" value="ECO:0007669"/>
    <property type="project" value="InterPro"/>
</dbReference>
<dbReference type="InterPro" id="IPR037294">
    <property type="entry name" value="ABC_BtuC-like"/>
</dbReference>
<evidence type="ECO:0000256" key="4">
    <source>
        <dbReference type="ARBA" id="ARBA00022475"/>
    </source>
</evidence>
<feature type="transmembrane region" description="Helical" evidence="9">
    <location>
        <begin position="537"/>
        <end position="559"/>
    </location>
</feature>
<gene>
    <name evidence="10" type="ORF">Q760_15765</name>
</gene>
<feature type="compositionally biased region" description="Low complexity" evidence="8">
    <location>
        <begin position="8"/>
        <end position="33"/>
    </location>
</feature>
<evidence type="ECO:0000256" key="7">
    <source>
        <dbReference type="ARBA" id="ARBA00023136"/>
    </source>
</evidence>
<feature type="transmembrane region" description="Helical" evidence="9">
    <location>
        <begin position="42"/>
        <end position="62"/>
    </location>
</feature>
<organism evidence="10 11">
    <name type="scientific">Cellulomonas cellasea DSM 20118</name>
    <dbReference type="NCBI Taxonomy" id="1408250"/>
    <lineage>
        <taxon>Bacteria</taxon>
        <taxon>Bacillati</taxon>
        <taxon>Actinomycetota</taxon>
        <taxon>Actinomycetes</taxon>
        <taxon>Micrococcales</taxon>
        <taxon>Cellulomonadaceae</taxon>
        <taxon>Cellulomonas</taxon>
    </lineage>
</organism>
<feature type="transmembrane region" description="Helical" evidence="9">
    <location>
        <begin position="398"/>
        <end position="419"/>
    </location>
</feature>
<feature type="transmembrane region" description="Helical" evidence="9">
    <location>
        <begin position="322"/>
        <end position="346"/>
    </location>
</feature>
<dbReference type="GO" id="GO:0033214">
    <property type="term" value="P:siderophore-iron import into cell"/>
    <property type="evidence" value="ECO:0007669"/>
    <property type="project" value="TreeGrafter"/>
</dbReference>
<dbReference type="CDD" id="cd06550">
    <property type="entry name" value="TM_ABC_iron-siderophores_like"/>
    <property type="match status" value="2"/>
</dbReference>
<evidence type="ECO:0000256" key="3">
    <source>
        <dbReference type="ARBA" id="ARBA00022448"/>
    </source>
</evidence>
<reference evidence="10 11" key="1">
    <citation type="submission" date="2013-10" db="EMBL/GenBank/DDBJ databases">
        <authorList>
            <person name="Wang G."/>
            <person name="Zhuang W."/>
        </authorList>
    </citation>
    <scope>NUCLEOTIDE SEQUENCE [LARGE SCALE GENOMIC DNA]</scope>
    <source>
        <strain evidence="10 11">DSM 20118</strain>
    </source>
</reference>
<proteinExistence type="inferred from homology"/>
<keyword evidence="3" id="KW-0813">Transport</keyword>
<keyword evidence="11" id="KW-1185">Reference proteome</keyword>
<feature type="transmembrane region" description="Helical" evidence="9">
    <location>
        <begin position="143"/>
        <end position="176"/>
    </location>
</feature>
<dbReference type="SUPFAM" id="SSF81345">
    <property type="entry name" value="ABC transporter involved in vitamin B12 uptake, BtuC"/>
    <property type="match status" value="2"/>
</dbReference>
<dbReference type="AlphaFoldDB" id="A0A0A0B5C0"/>
<evidence type="ECO:0000256" key="2">
    <source>
        <dbReference type="ARBA" id="ARBA00007935"/>
    </source>
</evidence>
<keyword evidence="4" id="KW-1003">Cell membrane</keyword>
<dbReference type="InterPro" id="IPR000522">
    <property type="entry name" value="ABC_transptr_permease_BtuC"/>
</dbReference>
<keyword evidence="7 9" id="KW-0472">Membrane</keyword>
<dbReference type="PANTHER" id="PTHR30472">
    <property type="entry name" value="FERRIC ENTEROBACTIN TRANSPORT SYSTEM PERMEASE PROTEIN"/>
    <property type="match status" value="1"/>
</dbReference>
<evidence type="ECO:0000313" key="11">
    <source>
        <dbReference type="Proteomes" id="UP000029833"/>
    </source>
</evidence>
<dbReference type="GO" id="GO:0005886">
    <property type="term" value="C:plasma membrane"/>
    <property type="evidence" value="ECO:0007669"/>
    <property type="project" value="UniProtKB-SubCell"/>
</dbReference>
<sequence>MTTASVTPAGGAARGDAPGPTSDAPGSPAAPSGGARLGAVPALRVAAVLAAGVTLVVVLGLVDLTLGTSGIGAGDLLGLLTGGAGGEAEQTAAVLVASRLPRVLSALLVGVALGVSGAMLQSVARNPLASPDTLAVNAGSYLLVTVAAVTGLTLPFAATGAVAFVGGLGAAALVLLLSRGGASGPTRLVLAGSAVMLALSAVTSLLLLLFEQETIGLFAWGSGSIVQSGPEKVVQAAPAVLVVAAFAVARARRLDLLALGDDTATVLGLDVRRTRVEAVVVAVLLAAIAVTVAGPIGFVGLCAPAIARLVAPLAPELHRHRLLLPLAALAGCVVVLAADILLRTFLPGTNGVAVPTGVVTSVFGAVVLVALARRVRDSSPVSAPSTSRGRGPASRRRFLVVTSVLAALVVATVVGGLLLGDTLLLTGDVANWLSGRSGPGVTAVLDQRAPRVLASLVAGAALGLAGTTVQAVCRNPLAEPGLLGVTGGAGVGAVLLLVLVPGVSIWAVTGAGALGALVAFALVYGLAYRRGLSSDRLVLIGVGVSAGTTALVTIIVVTSSPWDSTLALTWMSGSTYGRSFAQSLPVLGMLLLVTPFVVRARRDLDLLALDEDVPRVLGVPLERTRLGLLLASVLLAGSAVSAIGVVGFVGLVAPHAARALVGARHTRVVPVALLLGAVLVGVSDVLGRTIIAPAQIPAGLVTALVGTPYFVLLLWRTRA</sequence>
<dbReference type="Pfam" id="PF01032">
    <property type="entry name" value="FecCD"/>
    <property type="match status" value="2"/>
</dbReference>
<feature type="transmembrane region" description="Helical" evidence="9">
    <location>
        <begin position="698"/>
        <end position="715"/>
    </location>
</feature>
<feature type="transmembrane region" description="Helical" evidence="9">
    <location>
        <begin position="188"/>
        <end position="210"/>
    </location>
</feature>
<feature type="transmembrane region" description="Helical" evidence="9">
    <location>
        <begin position="452"/>
        <end position="473"/>
    </location>
</feature>
<evidence type="ECO:0000313" key="10">
    <source>
        <dbReference type="EMBL" id="KGM02035.1"/>
    </source>
</evidence>
<feature type="transmembrane region" description="Helical" evidence="9">
    <location>
        <begin position="103"/>
        <end position="123"/>
    </location>
</feature>
<dbReference type="STRING" id="1408250.Q760_15765"/>
<feature type="transmembrane region" description="Helical" evidence="9">
    <location>
        <begin position="505"/>
        <end position="525"/>
    </location>
</feature>
<dbReference type="Gene3D" id="1.10.3470.10">
    <property type="entry name" value="ABC transporter involved in vitamin B12 uptake, BtuC"/>
    <property type="match status" value="2"/>
</dbReference>
<comment type="subcellular location">
    <subcellularLocation>
        <location evidence="1">Cell membrane</location>
        <topology evidence="1">Multi-pass membrane protein</topology>
    </subcellularLocation>
</comment>
<protein>
    <submittedName>
        <fullName evidence="10">Iron-hydroxamate transporter permease subunit</fullName>
    </submittedName>
</protein>
<evidence type="ECO:0000256" key="1">
    <source>
        <dbReference type="ARBA" id="ARBA00004651"/>
    </source>
</evidence>
<comment type="caution">
    <text evidence="10">The sequence shown here is derived from an EMBL/GenBank/DDBJ whole genome shotgun (WGS) entry which is preliminary data.</text>
</comment>
<feature type="transmembrane region" description="Helical" evidence="9">
    <location>
        <begin position="628"/>
        <end position="656"/>
    </location>
</feature>
<evidence type="ECO:0000256" key="6">
    <source>
        <dbReference type="ARBA" id="ARBA00022989"/>
    </source>
</evidence>
<feature type="transmembrane region" description="Helical" evidence="9">
    <location>
        <begin position="352"/>
        <end position="372"/>
    </location>
</feature>
<dbReference type="PANTHER" id="PTHR30472:SF37">
    <property type="entry name" value="FE(3+) DICITRATE TRANSPORT SYSTEM PERMEASE PROTEIN FECD-RELATED"/>
    <property type="match status" value="1"/>
</dbReference>
<feature type="transmembrane region" description="Helical" evidence="9">
    <location>
        <begin position="668"/>
        <end position="686"/>
    </location>
</feature>
<evidence type="ECO:0000256" key="9">
    <source>
        <dbReference type="SAM" id="Phobius"/>
    </source>
</evidence>
<keyword evidence="5 9" id="KW-0812">Transmembrane</keyword>
<evidence type="ECO:0000256" key="8">
    <source>
        <dbReference type="SAM" id="MobiDB-lite"/>
    </source>
</evidence>
<comment type="similarity">
    <text evidence="2">Belongs to the binding-protein-dependent transport system permease family. FecCD subfamily.</text>
</comment>
<name>A0A0A0B5C0_9CELL</name>
<feature type="transmembrane region" description="Helical" evidence="9">
    <location>
        <begin position="480"/>
        <end position="499"/>
    </location>
</feature>
<dbReference type="RefSeq" id="WP_084142698.1">
    <property type="nucleotide sequence ID" value="NZ_AXNT01000069.1"/>
</dbReference>
<feature type="region of interest" description="Disordered" evidence="8">
    <location>
        <begin position="1"/>
        <end position="33"/>
    </location>
</feature>
<keyword evidence="6 9" id="KW-1133">Transmembrane helix</keyword>